<reference evidence="1" key="1">
    <citation type="submission" date="2025-08" db="UniProtKB">
        <authorList>
            <consortium name="Ensembl"/>
        </authorList>
    </citation>
    <scope>IDENTIFICATION</scope>
</reference>
<keyword evidence="2" id="KW-1185">Reference proteome</keyword>
<accession>A0A8C7N5N1</accession>
<dbReference type="Ensembl" id="ENSOKIT00005109950.1">
    <property type="protein sequence ID" value="ENSOKIP00005102617.1"/>
    <property type="gene ID" value="ENSOKIG00005045152.1"/>
</dbReference>
<proteinExistence type="predicted"/>
<protein>
    <submittedName>
        <fullName evidence="1">Uncharacterized protein</fullName>
    </submittedName>
</protein>
<dbReference type="AlphaFoldDB" id="A0A8C7N5N1"/>
<dbReference type="Proteomes" id="UP000694557">
    <property type="component" value="Unassembled WGS sequence"/>
</dbReference>
<organism evidence="1 2">
    <name type="scientific">Oncorhynchus kisutch</name>
    <name type="common">Coho salmon</name>
    <name type="synonym">Salmo kisutch</name>
    <dbReference type="NCBI Taxonomy" id="8019"/>
    <lineage>
        <taxon>Eukaryota</taxon>
        <taxon>Metazoa</taxon>
        <taxon>Chordata</taxon>
        <taxon>Craniata</taxon>
        <taxon>Vertebrata</taxon>
        <taxon>Euteleostomi</taxon>
        <taxon>Actinopterygii</taxon>
        <taxon>Neopterygii</taxon>
        <taxon>Teleostei</taxon>
        <taxon>Protacanthopterygii</taxon>
        <taxon>Salmoniformes</taxon>
        <taxon>Salmonidae</taxon>
        <taxon>Salmoninae</taxon>
        <taxon>Oncorhynchus</taxon>
    </lineage>
</organism>
<evidence type="ECO:0000313" key="2">
    <source>
        <dbReference type="Proteomes" id="UP000694557"/>
    </source>
</evidence>
<evidence type="ECO:0000313" key="1">
    <source>
        <dbReference type="Ensembl" id="ENSOKIP00005102617.1"/>
    </source>
</evidence>
<reference evidence="1" key="2">
    <citation type="submission" date="2025-09" db="UniProtKB">
        <authorList>
            <consortium name="Ensembl"/>
        </authorList>
    </citation>
    <scope>IDENTIFICATION</scope>
</reference>
<dbReference type="GeneTree" id="ENSGT00940000177329"/>
<sequence>MRPRSMALTRQVRATSITICLLGLSIALPITVRISRISLSISFLASSLSSEFSMLYTITRPLISIHCSVCGENRKKIDQSGRRQLLIM</sequence>
<name>A0A8C7N5N1_ONCKI</name>